<protein>
    <submittedName>
        <fullName evidence="1">Uncharacterized protein</fullName>
    </submittedName>
</protein>
<dbReference type="EMBL" id="JARKHS020031538">
    <property type="protein sequence ID" value="KAK8761106.1"/>
    <property type="molecule type" value="Genomic_DNA"/>
</dbReference>
<proteinExistence type="predicted"/>
<organism evidence="1 2">
    <name type="scientific">Amblyomma americanum</name>
    <name type="common">Lone star tick</name>
    <dbReference type="NCBI Taxonomy" id="6943"/>
    <lineage>
        <taxon>Eukaryota</taxon>
        <taxon>Metazoa</taxon>
        <taxon>Ecdysozoa</taxon>
        <taxon>Arthropoda</taxon>
        <taxon>Chelicerata</taxon>
        <taxon>Arachnida</taxon>
        <taxon>Acari</taxon>
        <taxon>Parasitiformes</taxon>
        <taxon>Ixodida</taxon>
        <taxon>Ixodoidea</taxon>
        <taxon>Ixodidae</taxon>
        <taxon>Amblyomminae</taxon>
        <taxon>Amblyomma</taxon>
    </lineage>
</organism>
<dbReference type="AlphaFoldDB" id="A0AAQ4DF66"/>
<sequence length="452" mass="48814">VRTEASVVLRAFVDDPGALTLCAARSPDGRTLLFAAQASALQDGGDRQLVFFKRRPQVLTAENLGAVVGVCALLAPSVADSLGACLRSVFQPLLASEPLLATSLGQLQAALGTARDETTTPRDKDGAALEQHWCALGSVSLDDCADWLDTGLALAEDLRSSQPLESLHDALGRGLAARLESLLGDLEPWRAPLSQLQQQLGQALSACGRSPSADSVLGGRLRALLQARTAQEQLVRLAPPASEPLPAPPRLSDPEPQWKAAMALHAQWLAPMAARAAATLRDRLLRTTGLPLLQECKSYSELLKHPDVQAQLAPEREMLLRALSDCVVEAKKSYEQASCSLQGVPDVVRDIVGLQELRTRLEEAQEVVRLLHDGSDAWEPLVQTLTKACDEAREAAADRLDAWSRSAQQVATKTSCALGVNLNWSIYRYTPGNGWPRSTARWLTRWCRASGR</sequence>
<comment type="caution">
    <text evidence="1">The sequence shown here is derived from an EMBL/GenBank/DDBJ whole genome shotgun (WGS) entry which is preliminary data.</text>
</comment>
<dbReference type="Proteomes" id="UP001321473">
    <property type="component" value="Unassembled WGS sequence"/>
</dbReference>
<evidence type="ECO:0000313" key="2">
    <source>
        <dbReference type="Proteomes" id="UP001321473"/>
    </source>
</evidence>
<gene>
    <name evidence="1" type="ORF">V5799_027628</name>
</gene>
<evidence type="ECO:0000313" key="1">
    <source>
        <dbReference type="EMBL" id="KAK8761106.1"/>
    </source>
</evidence>
<keyword evidence="2" id="KW-1185">Reference proteome</keyword>
<accession>A0AAQ4DF66</accession>
<feature type="non-terminal residue" evidence="1">
    <location>
        <position position="1"/>
    </location>
</feature>
<reference evidence="1 2" key="1">
    <citation type="journal article" date="2023" name="Arcadia Sci">
        <title>De novo assembly of a long-read Amblyomma americanum tick genome.</title>
        <authorList>
            <person name="Chou S."/>
            <person name="Poskanzer K.E."/>
            <person name="Rollins M."/>
            <person name="Thuy-Boun P.S."/>
        </authorList>
    </citation>
    <scope>NUCLEOTIDE SEQUENCE [LARGE SCALE GENOMIC DNA]</scope>
    <source>
        <strain evidence="1">F_SG_1</strain>
        <tissue evidence="1">Salivary glands</tissue>
    </source>
</reference>
<name>A0AAQ4DF66_AMBAM</name>